<dbReference type="GO" id="GO:0047372">
    <property type="term" value="F:monoacylglycerol lipase activity"/>
    <property type="evidence" value="ECO:0007669"/>
    <property type="project" value="TreeGrafter"/>
</dbReference>
<name>A0A7J7IWX0_BUGNE</name>
<protein>
    <submittedName>
        <fullName evidence="4">ABHD3</fullName>
    </submittedName>
</protein>
<organism evidence="4 5">
    <name type="scientific">Bugula neritina</name>
    <name type="common">Brown bryozoan</name>
    <name type="synonym">Sertularia neritina</name>
    <dbReference type="NCBI Taxonomy" id="10212"/>
    <lineage>
        <taxon>Eukaryota</taxon>
        <taxon>Metazoa</taxon>
        <taxon>Spiralia</taxon>
        <taxon>Lophotrochozoa</taxon>
        <taxon>Bryozoa</taxon>
        <taxon>Gymnolaemata</taxon>
        <taxon>Cheilostomatida</taxon>
        <taxon>Flustrina</taxon>
        <taxon>Buguloidea</taxon>
        <taxon>Bugulidae</taxon>
        <taxon>Bugula</taxon>
    </lineage>
</organism>
<evidence type="ECO:0000256" key="1">
    <source>
        <dbReference type="ARBA" id="ARBA00010884"/>
    </source>
</evidence>
<dbReference type="Pfam" id="PF00561">
    <property type="entry name" value="Abhydrolase_1"/>
    <property type="match status" value="1"/>
</dbReference>
<feature type="active site" description="Charge relay system" evidence="2">
    <location>
        <position position="187"/>
    </location>
</feature>
<sequence>MKISLSCSMVFAVYYKYKICKPPQLFCQKDVFRKFLATCVPTSVERFSPFFMTFGTTLQTVIGGVMRTLPRVPWDKVEDIELPDNGLVHLHWVNNNESSQYTERERPIVLFLPGLTGNNESNYILHFITGVKRKGYRSVVFTYRGMGDQDLRTAKSYCACYTDDLEYVVNLIKAKYPEAPLMAVGISLGGMILFHYLAKSGENSKLIAAMTISVPWNPFESMKTLSTPLNHYLYNRRFAKRLISFVEKNMHVFEGVVNIDHVRASNTIHEFDESFTAKVFGFDSLDHYYETSRASDKVHLIKTPLLALNSADDPFSPGYCIPVQDISQSDYVALLLTKYGGHVGFVDTFLGQGLTYLDRITVEYVNAVFRNRDIIKKV</sequence>
<gene>
    <name evidence="4" type="ORF">EB796_023929</name>
</gene>
<dbReference type="InterPro" id="IPR029058">
    <property type="entry name" value="AB_hydrolase_fold"/>
</dbReference>
<evidence type="ECO:0000313" key="5">
    <source>
        <dbReference type="Proteomes" id="UP000593567"/>
    </source>
</evidence>
<dbReference type="SUPFAM" id="SSF53474">
    <property type="entry name" value="alpha/beta-Hydrolases"/>
    <property type="match status" value="1"/>
</dbReference>
<dbReference type="PIRSF" id="PIRSF005211">
    <property type="entry name" value="Ab_hydro_YheT"/>
    <property type="match status" value="1"/>
</dbReference>
<dbReference type="AlphaFoldDB" id="A0A7J7IWX0"/>
<feature type="domain" description="AB hydrolase-1" evidence="3">
    <location>
        <begin position="107"/>
        <end position="220"/>
    </location>
</feature>
<dbReference type="InterPro" id="IPR050960">
    <property type="entry name" value="AB_hydrolase_4_sf"/>
</dbReference>
<dbReference type="InterPro" id="IPR012020">
    <property type="entry name" value="ABHD4"/>
</dbReference>
<accession>A0A7J7IWX0</accession>
<reference evidence="4" key="1">
    <citation type="submission" date="2020-06" db="EMBL/GenBank/DDBJ databases">
        <title>Draft genome of Bugula neritina, a colonial animal packing powerful symbionts and potential medicines.</title>
        <authorList>
            <person name="Rayko M."/>
        </authorList>
    </citation>
    <scope>NUCLEOTIDE SEQUENCE [LARGE SCALE GENOMIC DNA]</scope>
    <source>
        <strain evidence="4">Kwan_BN1</strain>
    </source>
</reference>
<dbReference type="PANTHER" id="PTHR10794:SF63">
    <property type="entry name" value="ALPHA_BETA HYDROLASE 1, ISOFORM A"/>
    <property type="match status" value="1"/>
</dbReference>
<dbReference type="InterPro" id="IPR000073">
    <property type="entry name" value="AB_hydrolase_1"/>
</dbReference>
<keyword evidence="5" id="KW-1185">Reference proteome</keyword>
<evidence type="ECO:0000313" key="4">
    <source>
        <dbReference type="EMBL" id="KAF6017728.1"/>
    </source>
</evidence>
<comment type="caution">
    <text evidence="4">The sequence shown here is derived from an EMBL/GenBank/DDBJ whole genome shotgun (WGS) entry which is preliminary data.</text>
</comment>
<feature type="active site" description="Charge relay system" evidence="2">
    <location>
        <position position="313"/>
    </location>
</feature>
<evidence type="ECO:0000259" key="3">
    <source>
        <dbReference type="Pfam" id="PF00561"/>
    </source>
</evidence>
<dbReference type="GO" id="GO:0051793">
    <property type="term" value="P:medium-chain fatty acid catabolic process"/>
    <property type="evidence" value="ECO:0007669"/>
    <property type="project" value="TreeGrafter"/>
</dbReference>
<dbReference type="GO" id="GO:0008126">
    <property type="term" value="F:acetylesterase activity"/>
    <property type="evidence" value="ECO:0007669"/>
    <property type="project" value="TreeGrafter"/>
</dbReference>
<dbReference type="Proteomes" id="UP000593567">
    <property type="component" value="Unassembled WGS sequence"/>
</dbReference>
<dbReference type="GO" id="GO:0051792">
    <property type="term" value="P:medium-chain fatty acid biosynthetic process"/>
    <property type="evidence" value="ECO:0007669"/>
    <property type="project" value="TreeGrafter"/>
</dbReference>
<dbReference type="EMBL" id="VXIV02003364">
    <property type="protein sequence ID" value="KAF6017728.1"/>
    <property type="molecule type" value="Genomic_DNA"/>
</dbReference>
<evidence type="ECO:0000256" key="2">
    <source>
        <dbReference type="PIRSR" id="PIRSR005211-1"/>
    </source>
</evidence>
<comment type="similarity">
    <text evidence="1">Belongs to the AB hydrolase superfamily. AB hydrolase 4 family.</text>
</comment>
<proteinExistence type="inferred from homology"/>
<dbReference type="OrthoDB" id="247542at2759"/>
<dbReference type="Gene3D" id="3.40.50.1820">
    <property type="entry name" value="alpha/beta hydrolase"/>
    <property type="match status" value="1"/>
</dbReference>
<dbReference type="PANTHER" id="PTHR10794">
    <property type="entry name" value="ABHYDROLASE DOMAIN-CONTAINING PROTEIN"/>
    <property type="match status" value="1"/>
</dbReference>
<feature type="active site" description="Charge relay system" evidence="2">
    <location>
        <position position="342"/>
    </location>
</feature>